<evidence type="ECO:0000313" key="2">
    <source>
        <dbReference type="Proteomes" id="UP000245708"/>
    </source>
</evidence>
<proteinExistence type="predicted"/>
<dbReference type="Pfam" id="PF01019">
    <property type="entry name" value="G_glu_transpept"/>
    <property type="match status" value="1"/>
</dbReference>
<dbReference type="OrthoDB" id="9781342at2"/>
<dbReference type="PANTHER" id="PTHR43881">
    <property type="entry name" value="GAMMA-GLUTAMYLTRANSPEPTIDASE (AFU_ORTHOLOGUE AFUA_4G13580)"/>
    <property type="match status" value="1"/>
</dbReference>
<dbReference type="RefSeq" id="WP_109668256.1">
    <property type="nucleotide sequence ID" value="NZ_QGGW01000005.1"/>
</dbReference>
<comment type="caution">
    <text evidence="1">The sequence shown here is derived from an EMBL/GenBank/DDBJ whole genome shotgun (WGS) entry which is preliminary data.</text>
</comment>
<keyword evidence="1" id="KW-0808">Transferase</keyword>
<dbReference type="AlphaFoldDB" id="A0A316GGF4"/>
<organism evidence="1 2">
    <name type="scientific">Roseicyclus mahoneyensis</name>
    <dbReference type="NCBI Taxonomy" id="164332"/>
    <lineage>
        <taxon>Bacteria</taxon>
        <taxon>Pseudomonadati</taxon>
        <taxon>Pseudomonadota</taxon>
        <taxon>Alphaproteobacteria</taxon>
        <taxon>Rhodobacterales</taxon>
        <taxon>Roseobacteraceae</taxon>
        <taxon>Roseicyclus</taxon>
    </lineage>
</organism>
<evidence type="ECO:0000313" key="1">
    <source>
        <dbReference type="EMBL" id="PWK60037.1"/>
    </source>
</evidence>
<dbReference type="Gene3D" id="1.10.246.130">
    <property type="match status" value="1"/>
</dbReference>
<protein>
    <submittedName>
        <fullName evidence="1">Gamma-glutamyltransferase 2</fullName>
    </submittedName>
</protein>
<accession>A0A316GGF4</accession>
<reference evidence="1 2" key="1">
    <citation type="submission" date="2018-05" db="EMBL/GenBank/DDBJ databases">
        <title>Genomic Encyclopedia of Type Strains, Phase IV (KMG-IV): sequencing the most valuable type-strain genomes for metagenomic binning, comparative biology and taxonomic classification.</title>
        <authorList>
            <person name="Goeker M."/>
        </authorList>
    </citation>
    <scope>NUCLEOTIDE SEQUENCE [LARGE SCALE GENOMIC DNA]</scope>
    <source>
        <strain evidence="1 2">DSM 16097</strain>
    </source>
</reference>
<dbReference type="Proteomes" id="UP000245708">
    <property type="component" value="Unassembled WGS sequence"/>
</dbReference>
<name>A0A316GGF4_9RHOB</name>
<dbReference type="InterPro" id="IPR043138">
    <property type="entry name" value="GGT_lsub"/>
</dbReference>
<dbReference type="Gene3D" id="3.60.20.40">
    <property type="match status" value="1"/>
</dbReference>
<dbReference type="PANTHER" id="PTHR43881:SF1">
    <property type="entry name" value="GAMMA-GLUTAMYLTRANSPEPTIDASE (AFU_ORTHOLOGUE AFUA_4G13580)"/>
    <property type="match status" value="1"/>
</dbReference>
<keyword evidence="2" id="KW-1185">Reference proteome</keyword>
<dbReference type="SUPFAM" id="SSF56235">
    <property type="entry name" value="N-terminal nucleophile aminohydrolases (Ntn hydrolases)"/>
    <property type="match status" value="1"/>
</dbReference>
<dbReference type="InterPro" id="IPR052896">
    <property type="entry name" value="GGT-like_enzyme"/>
</dbReference>
<dbReference type="InterPro" id="IPR029055">
    <property type="entry name" value="Ntn_hydrolases_N"/>
</dbReference>
<gene>
    <name evidence="1" type="ORF">C7455_10520</name>
</gene>
<sequence>MRDFHHPGRSAAYAENGMCATSHPLAAQTAIATLQAGGNAVDAAIAGAVLLGLCEPAMTGMGGDCFVLIKPAGSEDIIALNGSGRAPAALTGAALRAQGHTKMPVFGHPAAVTIPGAIDAFCRLSADHGRLGLDAVLAPTIHYAEAGVPAAPRAQFDWTHHHDTMTPTARRHYLIDGKPPRLGERFRHPGQAEVLRRVAKEGRKGFYEGEVAEDMVASLRALGGVHTLEDFAGTACDYTTPVSGTYKGIELVEHPPNGQGATAILLSNILAEFDLPSMDPWGVERAHIEAEATKLAYDARDRFLADADHMTRLAYMLDPATARKLASLIDPTRAMASAAALSEETHKETIYLTVIDRDRMAVSLIYSVFKDFGSGIASEKFGVLFQNRGAGFTLEEGHPNEANGGKRPMHTIIPAMLKQDGRVIMPFGVMGGQYQSTGHARMLTNMVDYGLGPQEMIDAPRCFSEYGEMKVEKGYGPAVHQGLADLGHNVSVPQVGIGGAQAIRIDHALGVLEGGSDPRKDGIALGY</sequence>
<dbReference type="InterPro" id="IPR043137">
    <property type="entry name" value="GGT_ssub_C"/>
</dbReference>
<dbReference type="EMBL" id="QGGW01000005">
    <property type="protein sequence ID" value="PWK60037.1"/>
    <property type="molecule type" value="Genomic_DNA"/>
</dbReference>
<dbReference type="GO" id="GO:0016740">
    <property type="term" value="F:transferase activity"/>
    <property type="evidence" value="ECO:0007669"/>
    <property type="project" value="UniProtKB-KW"/>
</dbReference>
<dbReference type="PRINTS" id="PR01210">
    <property type="entry name" value="GGTRANSPTASE"/>
</dbReference>